<reference evidence="1 2" key="1">
    <citation type="journal article" date="2013" name="Genome Announc.">
        <title>Complete Genome of a Methanosarcina mazei Strain Isolated from Sediment Samples from an Amazonian Flooded Area.</title>
        <authorList>
            <person name="Assis das Gracas D."/>
            <person name="Thiago Juca Ramos R."/>
            <person name="Vieira Araujo A.C."/>
            <person name="Zahlouth R."/>
            <person name="Ribeiro Carneiro A."/>
            <person name="Souza Lopes T."/>
            <person name="Azevedo Barauna R."/>
            <person name="Azevedo V."/>
            <person name="Cruz Schneider M.P."/>
            <person name="Pellizari V.H."/>
            <person name="Silva A."/>
        </authorList>
    </citation>
    <scope>NUCLEOTIDE SEQUENCE [LARGE SCALE GENOMIC DNA]</scope>
    <source>
        <strain evidence="1 2">Tuc01</strain>
    </source>
</reference>
<organism evidence="1 2">
    <name type="scientific">Methanosarcina mazei Tuc01</name>
    <dbReference type="NCBI Taxonomy" id="1236903"/>
    <lineage>
        <taxon>Archaea</taxon>
        <taxon>Methanobacteriati</taxon>
        <taxon>Methanobacteriota</taxon>
        <taxon>Stenosarchaea group</taxon>
        <taxon>Methanomicrobia</taxon>
        <taxon>Methanosarcinales</taxon>
        <taxon>Methanosarcinaceae</taxon>
        <taxon>Methanosarcina</taxon>
    </lineage>
</organism>
<gene>
    <name evidence="1" type="ORF">MmTuc01_0488</name>
</gene>
<dbReference type="EMBL" id="CP004144">
    <property type="protein sequence ID" value="AGF95920.1"/>
    <property type="molecule type" value="Genomic_DNA"/>
</dbReference>
<dbReference type="KEGG" id="mmaz:MmTuc01_0488"/>
<dbReference type="AlphaFoldDB" id="M1Q0Y2"/>
<accession>M1Q0Y2</accession>
<evidence type="ECO:0000313" key="1">
    <source>
        <dbReference type="EMBL" id="AGF95920.1"/>
    </source>
</evidence>
<protein>
    <submittedName>
        <fullName evidence="1">Uncharacterized protein</fullName>
    </submittedName>
</protein>
<evidence type="ECO:0000313" key="2">
    <source>
        <dbReference type="Proteomes" id="UP000011718"/>
    </source>
</evidence>
<dbReference type="HOGENOM" id="CLU_3163130_0_0_2"/>
<name>M1Q0Y2_METMZ</name>
<dbReference type="Proteomes" id="UP000011718">
    <property type="component" value="Chromosome"/>
</dbReference>
<proteinExistence type="predicted"/>
<dbReference type="BioCyc" id="MMAZ1236903:G139K-471-MONOMER"/>
<sequence length="47" mass="5312">MHRVNSGICSFMCLLCLDFIFDACYGSGSRHQIRLDCPQAPNLHNVK</sequence>